<dbReference type="GO" id="GO:0009294">
    <property type="term" value="P:DNA-mediated transformation"/>
    <property type="evidence" value="ECO:0007669"/>
    <property type="project" value="InterPro"/>
</dbReference>
<dbReference type="InterPro" id="IPR036390">
    <property type="entry name" value="WH_DNA-bd_sf"/>
</dbReference>
<dbReference type="PANTHER" id="PTHR43022">
    <property type="entry name" value="PROTEIN SMF"/>
    <property type="match status" value="1"/>
</dbReference>
<feature type="domain" description="Helix-hairpin-helix DNA-binding motif class 1" evidence="2">
    <location>
        <begin position="45"/>
        <end position="64"/>
    </location>
</feature>
<dbReference type="InterPro" id="IPR003583">
    <property type="entry name" value="Hlx-hairpin-Hlx_DNA-bd_motif"/>
</dbReference>
<feature type="domain" description="Helix-hairpin-helix DNA-binding motif class 1" evidence="2">
    <location>
        <begin position="13"/>
        <end position="32"/>
    </location>
</feature>
<comment type="similarity">
    <text evidence="1">Belongs to the DprA/Smf family.</text>
</comment>
<dbReference type="AlphaFoldDB" id="A0A316AG46"/>
<gene>
    <name evidence="3" type="ORF">CLV98_11076</name>
</gene>
<sequence length="377" mass="41281">MVHLSEEEKICTLALMHTPGIGAITVRQLISYCGSAQKVFASESRKLLKIPGVGEKMARTIRLKSGIAFGEQEYNTCLKSGTHLHFYMDATYPTRLKPLYDAPIVLYSRGNVDFNRGLSVGIVGTRQISDYGKRVTEAIVRDLSPYDATVISGLAYGVDITAHRACVKHNLSTIGVLASGLNVIYPEAHIKSTQEMMVRGGIVTENALMTRPDFMRFPARNRIIAGLADVTIVVESGLKGGSMITVEFSLNYHREVYAVPGNLGQAHSEGCNALIRDNKASLFTAVEDMALALGWHERMDPELFDLNATIGGQQGVFDGFSQNEGQVLSMLYQHGPMQLDEIAWQSGLHLNTLANILLSLEFQGMVKSLPGKKYGLI</sequence>
<dbReference type="InterPro" id="IPR036388">
    <property type="entry name" value="WH-like_DNA-bd_sf"/>
</dbReference>
<dbReference type="NCBIfam" id="TIGR00732">
    <property type="entry name" value="dprA"/>
    <property type="match status" value="1"/>
</dbReference>
<dbReference type="Gene3D" id="3.40.50.450">
    <property type="match status" value="1"/>
</dbReference>
<protein>
    <submittedName>
        <fullName evidence="3">DNA processing protein</fullName>
    </submittedName>
</protein>
<dbReference type="SUPFAM" id="SSF102405">
    <property type="entry name" value="MCP/YpsA-like"/>
    <property type="match status" value="1"/>
</dbReference>
<accession>A0A316AG46</accession>
<dbReference type="InterPro" id="IPR010994">
    <property type="entry name" value="RuvA_2-like"/>
</dbReference>
<reference evidence="3 4" key="1">
    <citation type="submission" date="2018-03" db="EMBL/GenBank/DDBJ databases">
        <title>Genomic Encyclopedia of Archaeal and Bacterial Type Strains, Phase II (KMG-II): from individual species to whole genera.</title>
        <authorList>
            <person name="Goeker M."/>
        </authorList>
    </citation>
    <scope>NUCLEOTIDE SEQUENCE [LARGE SCALE GENOMIC DNA]</scope>
    <source>
        <strain evidence="3 4">DSM 100346</strain>
    </source>
</reference>
<dbReference type="InterPro" id="IPR003488">
    <property type="entry name" value="DprA"/>
</dbReference>
<evidence type="ECO:0000259" key="2">
    <source>
        <dbReference type="SMART" id="SM00278"/>
    </source>
</evidence>
<dbReference type="GO" id="GO:0006281">
    <property type="term" value="P:DNA repair"/>
    <property type="evidence" value="ECO:0007669"/>
    <property type="project" value="InterPro"/>
</dbReference>
<dbReference type="InterPro" id="IPR041614">
    <property type="entry name" value="DprA_WH"/>
</dbReference>
<dbReference type="SUPFAM" id="SSF47781">
    <property type="entry name" value="RuvA domain 2-like"/>
    <property type="match status" value="1"/>
</dbReference>
<name>A0A316AG46_9BACT</name>
<keyword evidence="4" id="KW-1185">Reference proteome</keyword>
<evidence type="ECO:0000256" key="1">
    <source>
        <dbReference type="ARBA" id="ARBA00006525"/>
    </source>
</evidence>
<dbReference type="SUPFAM" id="SSF46785">
    <property type="entry name" value="Winged helix' DNA-binding domain"/>
    <property type="match status" value="1"/>
</dbReference>
<proteinExistence type="inferred from homology"/>
<dbReference type="GO" id="GO:0003677">
    <property type="term" value="F:DNA binding"/>
    <property type="evidence" value="ECO:0007669"/>
    <property type="project" value="InterPro"/>
</dbReference>
<evidence type="ECO:0000313" key="4">
    <source>
        <dbReference type="Proteomes" id="UP000245880"/>
    </source>
</evidence>
<dbReference type="Proteomes" id="UP000245880">
    <property type="component" value="Unassembled WGS sequence"/>
</dbReference>
<dbReference type="RefSeq" id="WP_109676141.1">
    <property type="nucleotide sequence ID" value="NZ_QGDT01000010.1"/>
</dbReference>
<evidence type="ECO:0000313" key="3">
    <source>
        <dbReference type="EMBL" id="PWJ56765.1"/>
    </source>
</evidence>
<dbReference type="Pfam" id="PF02481">
    <property type="entry name" value="DNA_processg_A"/>
    <property type="match status" value="1"/>
</dbReference>
<dbReference type="InterPro" id="IPR057666">
    <property type="entry name" value="DrpA_SLOG"/>
</dbReference>
<dbReference type="PANTHER" id="PTHR43022:SF1">
    <property type="entry name" value="PROTEIN SMF"/>
    <property type="match status" value="1"/>
</dbReference>
<comment type="caution">
    <text evidence="3">The sequence shown here is derived from an EMBL/GenBank/DDBJ whole genome shotgun (WGS) entry which is preliminary data.</text>
</comment>
<dbReference type="SMART" id="SM00278">
    <property type="entry name" value="HhH1"/>
    <property type="match status" value="2"/>
</dbReference>
<dbReference type="Gene3D" id="1.10.10.10">
    <property type="entry name" value="Winged helix-like DNA-binding domain superfamily/Winged helix DNA-binding domain"/>
    <property type="match status" value="1"/>
</dbReference>
<dbReference type="Pfam" id="PF17782">
    <property type="entry name" value="WHD_DprA"/>
    <property type="match status" value="1"/>
</dbReference>
<organism evidence="3 4">
    <name type="scientific">Dyadobacter jejuensis</name>
    <dbReference type="NCBI Taxonomy" id="1082580"/>
    <lineage>
        <taxon>Bacteria</taxon>
        <taxon>Pseudomonadati</taxon>
        <taxon>Bacteroidota</taxon>
        <taxon>Cytophagia</taxon>
        <taxon>Cytophagales</taxon>
        <taxon>Spirosomataceae</taxon>
        <taxon>Dyadobacter</taxon>
    </lineage>
</organism>
<dbReference type="OrthoDB" id="9785707at2"/>
<dbReference type="EMBL" id="QGDT01000010">
    <property type="protein sequence ID" value="PWJ56765.1"/>
    <property type="molecule type" value="Genomic_DNA"/>
</dbReference>